<accession>A0A809WR99</accession>
<proteinExistence type="predicted"/>
<gene>
    <name evidence="1" type="ORF">XF1B_05030</name>
</gene>
<protein>
    <submittedName>
        <fullName evidence="1">Uncharacterized protein</fullName>
    </submittedName>
</protein>
<evidence type="ECO:0000313" key="1">
    <source>
        <dbReference type="EMBL" id="BCE17822.1"/>
    </source>
</evidence>
<organism evidence="1">
    <name type="scientific">Bradyrhizobium diazoefficiens</name>
    <dbReference type="NCBI Taxonomy" id="1355477"/>
    <lineage>
        <taxon>Bacteria</taxon>
        <taxon>Pseudomonadati</taxon>
        <taxon>Pseudomonadota</taxon>
        <taxon>Alphaproteobacteria</taxon>
        <taxon>Hyphomicrobiales</taxon>
        <taxon>Nitrobacteraceae</taxon>
        <taxon>Bradyrhizobium</taxon>
    </lineage>
</organism>
<name>A0A809WR99_9BRAD</name>
<reference evidence="1" key="1">
    <citation type="submission" date="2020-05" db="EMBL/GenBank/DDBJ databases">
        <title>Complete genome sequence of Bradyrhizobium diazoefficiens XF1 isolated from soybean nodule.</title>
        <authorList>
            <person name="Noda R."/>
            <person name="Kakizaki K."/>
            <person name="Minamisawa K."/>
        </authorList>
    </citation>
    <scope>NUCLEOTIDE SEQUENCE</scope>
    <source>
        <strain evidence="1">XF1</strain>
    </source>
</reference>
<dbReference type="EMBL" id="AP023091">
    <property type="protein sequence ID" value="BCE17822.1"/>
    <property type="molecule type" value="Genomic_DNA"/>
</dbReference>
<dbReference type="AlphaFoldDB" id="A0A809WR99"/>
<sequence>MPDRGVAAWFLGAENVMLKLFKIDLLARAKAEIARKDKELAREIAGRFSRGNLSIQRGRFLTADDLEKRKQAVANYRFKK</sequence>